<gene>
    <name evidence="2" type="ORF">HMPREF9696_03003</name>
</gene>
<name>K8P631_9BRAD</name>
<organism evidence="2 3">
    <name type="scientific">Afipia clevelandensis ATCC 49720</name>
    <dbReference type="NCBI Taxonomy" id="883079"/>
    <lineage>
        <taxon>Bacteria</taxon>
        <taxon>Pseudomonadati</taxon>
        <taxon>Pseudomonadota</taxon>
        <taxon>Alphaproteobacteria</taxon>
        <taxon>Hyphomicrobiales</taxon>
        <taxon>Nitrobacteraceae</taxon>
        <taxon>Afipia</taxon>
    </lineage>
</organism>
<dbReference type="EMBL" id="AGWY01000012">
    <property type="protein sequence ID" value="EKS33883.1"/>
    <property type="molecule type" value="Genomic_DNA"/>
</dbReference>
<dbReference type="PATRIC" id="fig|883079.3.peg.3068"/>
<evidence type="ECO:0000313" key="2">
    <source>
        <dbReference type="EMBL" id="EKS33883.1"/>
    </source>
</evidence>
<sequence>MKKSNKQKNAAVARKRERRNRRFAARANQNHRTPAKTGAADLANHLSEAFLKNADWRPPTIKMSEQERDNYHVRMMRLPYKVPLQRDNCFVAVNSKTYSDKNDPLEYQTGKQMLLWQEILDSIRPAGIDFVKSGGVIWDSIDLQPPKHLVESVVSVHDIDDATHRAVNAALFAAYNTSPVPANMETVGLALAAFIHAHPHFKNIADDGEFHQPFGEYTFWKLLKPYKF</sequence>
<feature type="region of interest" description="Disordered" evidence="1">
    <location>
        <begin position="1"/>
        <end position="35"/>
    </location>
</feature>
<dbReference type="Proteomes" id="UP000001095">
    <property type="component" value="Unassembled WGS sequence"/>
</dbReference>
<dbReference type="RefSeq" id="WP_002713873.1">
    <property type="nucleotide sequence ID" value="NZ_KB375281.1"/>
</dbReference>
<feature type="compositionally biased region" description="Basic residues" evidence="1">
    <location>
        <begin position="13"/>
        <end position="24"/>
    </location>
</feature>
<protein>
    <submittedName>
        <fullName evidence="2">Uncharacterized protein</fullName>
    </submittedName>
</protein>
<evidence type="ECO:0000256" key="1">
    <source>
        <dbReference type="SAM" id="MobiDB-lite"/>
    </source>
</evidence>
<comment type="caution">
    <text evidence="2">The sequence shown here is derived from an EMBL/GenBank/DDBJ whole genome shotgun (WGS) entry which is preliminary data.</text>
</comment>
<dbReference type="OrthoDB" id="8442084at2"/>
<dbReference type="HOGENOM" id="CLU_1212722_0_0_5"/>
<accession>K8P631</accession>
<keyword evidence="3" id="KW-1185">Reference proteome</keyword>
<dbReference type="AlphaFoldDB" id="K8P631"/>
<proteinExistence type="predicted"/>
<evidence type="ECO:0000313" key="3">
    <source>
        <dbReference type="Proteomes" id="UP000001095"/>
    </source>
</evidence>
<reference evidence="2 3" key="1">
    <citation type="submission" date="2012-04" db="EMBL/GenBank/DDBJ databases">
        <title>The Genome Sequence of Afipia clevelandensis ATCC 49720.</title>
        <authorList>
            <consortium name="The Broad Institute Genome Sequencing Platform"/>
            <person name="Earl A."/>
            <person name="Ward D."/>
            <person name="Feldgarden M."/>
            <person name="Gevers D."/>
            <person name="Huys G."/>
            <person name="Walker B."/>
            <person name="Young S.K."/>
            <person name="Zeng Q."/>
            <person name="Gargeya S."/>
            <person name="Fitzgerald M."/>
            <person name="Haas B."/>
            <person name="Abouelleil A."/>
            <person name="Alvarado L."/>
            <person name="Arachchi H.M."/>
            <person name="Berlin A."/>
            <person name="Chapman S.B."/>
            <person name="Goldberg J."/>
            <person name="Griggs A."/>
            <person name="Gujja S."/>
            <person name="Hansen M."/>
            <person name="Howarth C."/>
            <person name="Imamovic A."/>
            <person name="Larimer J."/>
            <person name="McCowen C."/>
            <person name="Montmayeur A."/>
            <person name="Murphy C."/>
            <person name="Neiman D."/>
            <person name="Pearson M."/>
            <person name="Priest M."/>
            <person name="Roberts A."/>
            <person name="Saif S."/>
            <person name="Shea T."/>
            <person name="Sisk P."/>
            <person name="Sykes S."/>
            <person name="Wortman J."/>
            <person name="Nusbaum C."/>
            <person name="Birren B."/>
        </authorList>
    </citation>
    <scope>NUCLEOTIDE SEQUENCE [LARGE SCALE GENOMIC DNA]</scope>
    <source>
        <strain evidence="2 3">ATCC 49720</strain>
    </source>
</reference>